<proteinExistence type="predicted"/>
<dbReference type="AlphaFoldDB" id="A0A2P2QSC4"/>
<organism evidence="1">
    <name type="scientific">Rhizophora mucronata</name>
    <name type="common">Asiatic mangrove</name>
    <dbReference type="NCBI Taxonomy" id="61149"/>
    <lineage>
        <taxon>Eukaryota</taxon>
        <taxon>Viridiplantae</taxon>
        <taxon>Streptophyta</taxon>
        <taxon>Embryophyta</taxon>
        <taxon>Tracheophyta</taxon>
        <taxon>Spermatophyta</taxon>
        <taxon>Magnoliopsida</taxon>
        <taxon>eudicotyledons</taxon>
        <taxon>Gunneridae</taxon>
        <taxon>Pentapetalae</taxon>
        <taxon>rosids</taxon>
        <taxon>fabids</taxon>
        <taxon>Malpighiales</taxon>
        <taxon>Rhizophoraceae</taxon>
        <taxon>Rhizophora</taxon>
    </lineage>
</organism>
<reference evidence="1" key="1">
    <citation type="submission" date="2018-02" db="EMBL/GenBank/DDBJ databases">
        <title>Rhizophora mucronata_Transcriptome.</title>
        <authorList>
            <person name="Meera S.P."/>
            <person name="Sreeshan A."/>
            <person name="Augustine A."/>
        </authorList>
    </citation>
    <scope>NUCLEOTIDE SEQUENCE</scope>
    <source>
        <tissue evidence="1">Leaf</tissue>
    </source>
</reference>
<dbReference type="EMBL" id="GGEC01089422">
    <property type="protein sequence ID" value="MBX69906.1"/>
    <property type="molecule type" value="Transcribed_RNA"/>
</dbReference>
<accession>A0A2P2QSC4</accession>
<evidence type="ECO:0000313" key="1">
    <source>
        <dbReference type="EMBL" id="MBX69906.1"/>
    </source>
</evidence>
<sequence>MPQVDASLHLKCGQRRYITRQSALQLRTISYVELSEKRESCPFFIFVSIRNPFLQIGHLFKTQNFKGWKRLHQGCATSKKLGTNNHDSNKCCD</sequence>
<name>A0A2P2QSC4_RHIMU</name>
<protein>
    <submittedName>
        <fullName evidence="1">Uncharacterized protein</fullName>
    </submittedName>
</protein>